<comment type="subunit">
    <text evidence="2 8">Homodimer.</text>
</comment>
<sequence length="178" mass="19115">MTVEIGDELTQQAAEDQRWMTYALALAAQAAERGEVPVGAVVVQSGRVIGEGSNSPIGSCDPTAHAEVVALRQAAANTGNYRLPGATLYVTIEPCTMCSGAIIHSRIACLVYGALEPKAGVVVSQAKLLQSSYINHRLEVRGGIMAKESAELVSRFFRHRREAKKALKLKLRGDTPQR</sequence>
<name>A0A3N2E0T7_9GAMM</name>
<dbReference type="PANTHER" id="PTHR11079:SF202">
    <property type="entry name" value="TRNA-SPECIFIC ADENOSINE DEAMINASE"/>
    <property type="match status" value="1"/>
</dbReference>
<evidence type="ECO:0000256" key="4">
    <source>
        <dbReference type="ARBA" id="ARBA00022723"/>
    </source>
</evidence>
<feature type="binding site" evidence="8">
    <location>
        <position position="98"/>
    </location>
    <ligand>
        <name>Zn(2+)</name>
        <dbReference type="ChEBI" id="CHEBI:29105"/>
        <note>catalytic</note>
    </ligand>
</feature>
<evidence type="ECO:0000313" key="10">
    <source>
        <dbReference type="EMBL" id="ROS05185.1"/>
    </source>
</evidence>
<dbReference type="PANTHER" id="PTHR11079">
    <property type="entry name" value="CYTOSINE DEAMINASE FAMILY MEMBER"/>
    <property type="match status" value="1"/>
</dbReference>
<dbReference type="AlphaFoldDB" id="A0A3N2E0T7"/>
<dbReference type="EC" id="3.5.4.33" evidence="8"/>
<comment type="function">
    <text evidence="8">Catalyzes the deamination of adenosine to inosine at the wobble position 34 of tRNA(Arg2).</text>
</comment>
<keyword evidence="11" id="KW-1185">Reference proteome</keyword>
<dbReference type="InterPro" id="IPR016193">
    <property type="entry name" value="Cytidine_deaminase-like"/>
</dbReference>
<dbReference type="InterPro" id="IPR028883">
    <property type="entry name" value="tRNA_aden_deaminase"/>
</dbReference>
<comment type="similarity">
    <text evidence="1">Belongs to the cytidine and deoxycytidylate deaminase family. ADAT2 subfamily.</text>
</comment>
<reference evidence="10 11" key="1">
    <citation type="submission" date="2018-11" db="EMBL/GenBank/DDBJ databases">
        <title>Genomic Encyclopedia of Type Strains, Phase IV (KMG-IV): sequencing the most valuable type-strain genomes for metagenomic binning, comparative biology and taxonomic classification.</title>
        <authorList>
            <person name="Goeker M."/>
        </authorList>
    </citation>
    <scope>NUCLEOTIDE SEQUENCE [LARGE SCALE GENOMIC DNA]</scope>
    <source>
        <strain evidence="10 11">DSM 100316</strain>
    </source>
</reference>
<dbReference type="Proteomes" id="UP000275394">
    <property type="component" value="Unassembled WGS sequence"/>
</dbReference>
<evidence type="ECO:0000256" key="8">
    <source>
        <dbReference type="HAMAP-Rule" id="MF_00972"/>
    </source>
</evidence>
<dbReference type="GO" id="GO:0008270">
    <property type="term" value="F:zinc ion binding"/>
    <property type="evidence" value="ECO:0007669"/>
    <property type="project" value="UniProtKB-UniRule"/>
</dbReference>
<evidence type="ECO:0000256" key="6">
    <source>
        <dbReference type="ARBA" id="ARBA00022833"/>
    </source>
</evidence>
<proteinExistence type="inferred from homology"/>
<dbReference type="NCBIfam" id="NF008113">
    <property type="entry name" value="PRK10860.1"/>
    <property type="match status" value="1"/>
</dbReference>
<comment type="caution">
    <text evidence="10">The sequence shown here is derived from an EMBL/GenBank/DDBJ whole genome shotgun (WGS) entry which is preliminary data.</text>
</comment>
<dbReference type="SUPFAM" id="SSF53927">
    <property type="entry name" value="Cytidine deaminase-like"/>
    <property type="match status" value="1"/>
</dbReference>
<dbReference type="InterPro" id="IPR002125">
    <property type="entry name" value="CMP_dCMP_dom"/>
</dbReference>
<dbReference type="Pfam" id="PF14437">
    <property type="entry name" value="MafB19-deam"/>
    <property type="match status" value="1"/>
</dbReference>
<gene>
    <name evidence="8" type="primary">tadA</name>
    <name evidence="10" type="ORF">EDC56_0714</name>
</gene>
<feature type="binding site" evidence="8">
    <location>
        <position position="95"/>
    </location>
    <ligand>
        <name>Zn(2+)</name>
        <dbReference type="ChEBI" id="CHEBI:29105"/>
        <note>catalytic</note>
    </ligand>
</feature>
<dbReference type="FunFam" id="3.40.140.10:FF:000005">
    <property type="entry name" value="tRNA-specific adenosine deaminase"/>
    <property type="match status" value="1"/>
</dbReference>
<feature type="active site" description="Proton donor" evidence="8">
    <location>
        <position position="67"/>
    </location>
</feature>
<accession>A0A3N2E0T7</accession>
<dbReference type="Gene3D" id="3.40.140.10">
    <property type="entry name" value="Cytidine Deaminase, domain 2"/>
    <property type="match status" value="1"/>
</dbReference>
<feature type="domain" description="CMP/dCMP-type deaminase" evidence="9">
    <location>
        <begin position="14"/>
        <end position="141"/>
    </location>
</feature>
<evidence type="ECO:0000256" key="5">
    <source>
        <dbReference type="ARBA" id="ARBA00022801"/>
    </source>
</evidence>
<keyword evidence="4 8" id="KW-0479">Metal-binding</keyword>
<feature type="binding site" evidence="8">
    <location>
        <position position="65"/>
    </location>
    <ligand>
        <name>Zn(2+)</name>
        <dbReference type="ChEBI" id="CHEBI:29105"/>
        <note>catalytic</note>
    </ligand>
</feature>
<dbReference type="HAMAP" id="MF_00972">
    <property type="entry name" value="tRNA_aden_deaminase"/>
    <property type="match status" value="1"/>
</dbReference>
<evidence type="ECO:0000256" key="3">
    <source>
        <dbReference type="ARBA" id="ARBA00022694"/>
    </source>
</evidence>
<dbReference type="PROSITE" id="PS51747">
    <property type="entry name" value="CYT_DCMP_DEAMINASES_2"/>
    <property type="match status" value="1"/>
</dbReference>
<evidence type="ECO:0000256" key="7">
    <source>
        <dbReference type="ARBA" id="ARBA00048045"/>
    </source>
</evidence>
<dbReference type="EMBL" id="RKHR01000003">
    <property type="protein sequence ID" value="ROS05185.1"/>
    <property type="molecule type" value="Genomic_DNA"/>
</dbReference>
<dbReference type="RefSeq" id="WP_281273333.1">
    <property type="nucleotide sequence ID" value="NZ_RKHR01000003.1"/>
</dbReference>
<comment type="catalytic activity">
    <reaction evidence="7 8">
        <text>adenosine(34) in tRNA + H2O + H(+) = inosine(34) in tRNA + NH4(+)</text>
        <dbReference type="Rhea" id="RHEA:43168"/>
        <dbReference type="Rhea" id="RHEA-COMP:10373"/>
        <dbReference type="Rhea" id="RHEA-COMP:10374"/>
        <dbReference type="ChEBI" id="CHEBI:15377"/>
        <dbReference type="ChEBI" id="CHEBI:15378"/>
        <dbReference type="ChEBI" id="CHEBI:28938"/>
        <dbReference type="ChEBI" id="CHEBI:74411"/>
        <dbReference type="ChEBI" id="CHEBI:82852"/>
        <dbReference type="EC" id="3.5.4.33"/>
    </reaction>
</comment>
<dbReference type="GO" id="GO:0002100">
    <property type="term" value="P:tRNA wobble adenosine to inosine editing"/>
    <property type="evidence" value="ECO:0007669"/>
    <property type="project" value="UniProtKB-UniRule"/>
</dbReference>
<evidence type="ECO:0000259" key="9">
    <source>
        <dbReference type="PROSITE" id="PS51747"/>
    </source>
</evidence>
<dbReference type="GO" id="GO:0052717">
    <property type="term" value="F:tRNA-specific adenosine-34 deaminase activity"/>
    <property type="evidence" value="ECO:0007669"/>
    <property type="project" value="UniProtKB-UniRule"/>
</dbReference>
<dbReference type="CDD" id="cd01285">
    <property type="entry name" value="nucleoside_deaminase"/>
    <property type="match status" value="1"/>
</dbReference>
<protein>
    <recommendedName>
        <fullName evidence="8">tRNA-specific adenosine deaminase</fullName>
        <ecNumber evidence="8">3.5.4.33</ecNumber>
    </recommendedName>
</protein>
<comment type="cofactor">
    <cofactor evidence="8">
        <name>Zn(2+)</name>
        <dbReference type="ChEBI" id="CHEBI:29105"/>
    </cofactor>
    <text evidence="8">Binds 1 zinc ion per subunit.</text>
</comment>
<keyword evidence="3 8" id="KW-0819">tRNA processing</keyword>
<keyword evidence="5 8" id="KW-0378">Hydrolase</keyword>
<keyword evidence="6 8" id="KW-0862">Zinc</keyword>
<evidence type="ECO:0000313" key="11">
    <source>
        <dbReference type="Proteomes" id="UP000275394"/>
    </source>
</evidence>
<dbReference type="PROSITE" id="PS00903">
    <property type="entry name" value="CYT_DCMP_DEAMINASES_1"/>
    <property type="match status" value="1"/>
</dbReference>
<dbReference type="InterPro" id="IPR058535">
    <property type="entry name" value="MafB19-deam"/>
</dbReference>
<dbReference type="InterPro" id="IPR016192">
    <property type="entry name" value="APOBEC/CMP_deaminase_Zn-bd"/>
</dbReference>
<evidence type="ECO:0000256" key="2">
    <source>
        <dbReference type="ARBA" id="ARBA00011738"/>
    </source>
</evidence>
<organism evidence="10 11">
    <name type="scientific">Sinobacterium caligoides</name>
    <dbReference type="NCBI Taxonomy" id="933926"/>
    <lineage>
        <taxon>Bacteria</taxon>
        <taxon>Pseudomonadati</taxon>
        <taxon>Pseudomonadota</taxon>
        <taxon>Gammaproteobacteria</taxon>
        <taxon>Cellvibrionales</taxon>
        <taxon>Spongiibacteraceae</taxon>
        <taxon>Sinobacterium</taxon>
    </lineage>
</organism>
<evidence type="ECO:0000256" key="1">
    <source>
        <dbReference type="ARBA" id="ARBA00010669"/>
    </source>
</evidence>